<feature type="site" description="Stabilizes the basic form of H active site to accept a proton" evidence="7">
    <location>
        <position position="110"/>
    </location>
</feature>
<keyword evidence="2 7" id="KW-0820">tRNA-binding</keyword>
<keyword evidence="4 7" id="KW-0694">RNA-binding</keyword>
<comment type="caution">
    <text evidence="10">The sequence shown here is derived from an EMBL/GenBank/DDBJ whole genome shotgun (WGS) entry which is preliminary data.</text>
</comment>
<dbReference type="PROSITE" id="PS01196">
    <property type="entry name" value="PEPT_TRNA_HYDROL_2"/>
    <property type="match status" value="1"/>
</dbReference>
<protein>
    <recommendedName>
        <fullName evidence="6 7">Peptidyl-tRNA hydrolase</fullName>
        <shortName evidence="7">Pth</shortName>
        <ecNumber evidence="1 7">3.1.1.29</ecNumber>
    </recommendedName>
</protein>
<comment type="catalytic activity">
    <reaction evidence="7 8">
        <text>an N-acyl-L-alpha-aminoacyl-tRNA + H2O = an N-acyl-L-amino acid + a tRNA + H(+)</text>
        <dbReference type="Rhea" id="RHEA:54448"/>
        <dbReference type="Rhea" id="RHEA-COMP:10123"/>
        <dbReference type="Rhea" id="RHEA-COMP:13883"/>
        <dbReference type="ChEBI" id="CHEBI:15377"/>
        <dbReference type="ChEBI" id="CHEBI:15378"/>
        <dbReference type="ChEBI" id="CHEBI:59874"/>
        <dbReference type="ChEBI" id="CHEBI:78442"/>
        <dbReference type="ChEBI" id="CHEBI:138191"/>
        <dbReference type="EC" id="3.1.1.29"/>
    </reaction>
</comment>
<dbReference type="GO" id="GO:0005737">
    <property type="term" value="C:cytoplasm"/>
    <property type="evidence" value="ECO:0007669"/>
    <property type="project" value="UniProtKB-SubCell"/>
</dbReference>
<feature type="binding site" evidence="7">
    <location>
        <position position="131"/>
    </location>
    <ligand>
        <name>tRNA</name>
        <dbReference type="ChEBI" id="CHEBI:17843"/>
    </ligand>
</feature>
<evidence type="ECO:0000256" key="1">
    <source>
        <dbReference type="ARBA" id="ARBA00013260"/>
    </source>
</evidence>
<evidence type="ECO:0000256" key="2">
    <source>
        <dbReference type="ARBA" id="ARBA00022555"/>
    </source>
</evidence>
<feature type="binding site" evidence="7">
    <location>
        <position position="85"/>
    </location>
    <ligand>
        <name>tRNA</name>
        <dbReference type="ChEBI" id="CHEBI:17843"/>
    </ligand>
</feature>
<dbReference type="EC" id="3.1.1.29" evidence="1 7"/>
<evidence type="ECO:0000256" key="3">
    <source>
        <dbReference type="ARBA" id="ARBA00022801"/>
    </source>
</evidence>
<dbReference type="PANTHER" id="PTHR17224:SF1">
    <property type="entry name" value="PEPTIDYL-TRNA HYDROLASE"/>
    <property type="match status" value="1"/>
</dbReference>
<dbReference type="Proteomes" id="UP000019402">
    <property type="component" value="Unassembled WGS sequence"/>
</dbReference>
<feature type="binding site" evidence="7">
    <location>
        <position position="83"/>
    </location>
    <ligand>
        <name>tRNA</name>
        <dbReference type="ChEBI" id="CHEBI:17843"/>
    </ligand>
</feature>
<feature type="binding site" evidence="7">
    <location>
        <position position="34"/>
    </location>
    <ligand>
        <name>tRNA</name>
        <dbReference type="ChEBI" id="CHEBI:17843"/>
    </ligand>
</feature>
<keyword evidence="3 7" id="KW-0378">Hydrolase</keyword>
<dbReference type="PROSITE" id="PS01195">
    <property type="entry name" value="PEPT_TRNA_HYDROL_1"/>
    <property type="match status" value="1"/>
</dbReference>
<reference evidence="10 11" key="1">
    <citation type="journal article" date="2014" name="Genome Announc.">
        <title>Draft Genome Sequence of Cytophaga fermentans JCM 21142T, a Facultative Anaerobe Isolated from Marine Mud.</title>
        <authorList>
            <person name="Starns D."/>
            <person name="Oshima K."/>
            <person name="Suda W."/>
            <person name="Iino T."/>
            <person name="Yuki M."/>
            <person name="Inoue J."/>
            <person name="Kitamura K."/>
            <person name="Iida T."/>
            <person name="Darby A."/>
            <person name="Hattori M."/>
            <person name="Ohkuma M."/>
        </authorList>
    </citation>
    <scope>NUCLEOTIDE SEQUENCE [LARGE SCALE GENOMIC DNA]</scope>
    <source>
        <strain evidence="10 11">JCM 21142</strain>
    </source>
</reference>
<dbReference type="eggNOG" id="COG0193">
    <property type="taxonomic scope" value="Bacteria"/>
</dbReference>
<feature type="site" description="Discriminates between blocked and unblocked aminoacyl-tRNA" evidence="7">
    <location>
        <position position="29"/>
    </location>
</feature>
<dbReference type="HAMAP" id="MF_00083">
    <property type="entry name" value="Pept_tRNA_hydro_bact"/>
    <property type="match status" value="1"/>
</dbReference>
<evidence type="ECO:0000256" key="5">
    <source>
        <dbReference type="ARBA" id="ARBA00038063"/>
    </source>
</evidence>
<dbReference type="PANTHER" id="PTHR17224">
    <property type="entry name" value="PEPTIDYL-TRNA HYDROLASE"/>
    <property type="match status" value="1"/>
</dbReference>
<dbReference type="GO" id="GO:0000049">
    <property type="term" value="F:tRNA binding"/>
    <property type="evidence" value="ECO:0007669"/>
    <property type="project" value="UniProtKB-UniRule"/>
</dbReference>
<dbReference type="NCBIfam" id="TIGR00447">
    <property type="entry name" value="pth"/>
    <property type="match status" value="1"/>
</dbReference>
<accession>W7YGF9</accession>
<comment type="subunit">
    <text evidence="7">Monomer.</text>
</comment>
<dbReference type="AlphaFoldDB" id="W7YGF9"/>
<sequence length="206" mass="23754">MWPRLKKIFFNNKPSKIDPMKYLIVGLGNIGSEYEDTRHNIGFKVLDEFAKQEKLQFENLRYGAVCEYKFKGKTFILLKPSTYMNLSGKAVRYWMQQEKIKLENLLVVVDDLALPFNSIRMRQKGSDAGHNGLKNIQEILGHNNYSRIRFGIGDNFSRGKQIDYVLGKWSSEELAGLHEGIDISIHMIKGFATIGPARTMNQYNKK</sequence>
<comment type="similarity">
    <text evidence="5 7 9">Belongs to the PTH family.</text>
</comment>
<gene>
    <name evidence="7" type="primary">pth</name>
    <name evidence="10" type="ORF">JCM21142_52188</name>
</gene>
<dbReference type="FunFam" id="3.40.50.1470:FF:000001">
    <property type="entry name" value="Peptidyl-tRNA hydrolase"/>
    <property type="match status" value="1"/>
</dbReference>
<evidence type="ECO:0000256" key="7">
    <source>
        <dbReference type="HAMAP-Rule" id="MF_00083"/>
    </source>
</evidence>
<organism evidence="10 11">
    <name type="scientific">Saccharicrinis fermentans DSM 9555 = JCM 21142</name>
    <dbReference type="NCBI Taxonomy" id="869213"/>
    <lineage>
        <taxon>Bacteria</taxon>
        <taxon>Pseudomonadati</taxon>
        <taxon>Bacteroidota</taxon>
        <taxon>Bacteroidia</taxon>
        <taxon>Marinilabiliales</taxon>
        <taxon>Marinilabiliaceae</taxon>
        <taxon>Saccharicrinis</taxon>
    </lineage>
</organism>
<dbReference type="InterPro" id="IPR018171">
    <property type="entry name" value="Pept_tRNA_hydro_CS"/>
</dbReference>
<keyword evidence="7" id="KW-0963">Cytoplasm</keyword>
<comment type="subcellular location">
    <subcellularLocation>
        <location evidence="7">Cytoplasm</location>
    </subcellularLocation>
</comment>
<evidence type="ECO:0000313" key="10">
    <source>
        <dbReference type="EMBL" id="GAF03511.1"/>
    </source>
</evidence>
<feature type="active site" description="Proton acceptor" evidence="7">
    <location>
        <position position="39"/>
    </location>
</feature>
<keyword evidence="11" id="KW-1185">Reference proteome</keyword>
<evidence type="ECO:0000313" key="11">
    <source>
        <dbReference type="Proteomes" id="UP000019402"/>
    </source>
</evidence>
<evidence type="ECO:0000256" key="8">
    <source>
        <dbReference type="RuleBase" id="RU000673"/>
    </source>
</evidence>
<dbReference type="InterPro" id="IPR036416">
    <property type="entry name" value="Pept_tRNA_hydro_sf"/>
</dbReference>
<dbReference type="EMBL" id="BAMD01000025">
    <property type="protein sequence ID" value="GAF03511.1"/>
    <property type="molecule type" value="Genomic_DNA"/>
</dbReference>
<dbReference type="STRING" id="869213.GCA_000517085_03642"/>
<comment type="function">
    <text evidence="7">Hydrolyzes ribosome-free peptidyl-tRNAs (with 1 or more amino acids incorporated), which drop off the ribosome during protein synthesis, or as a result of ribosome stalling.</text>
</comment>
<dbReference type="GO" id="GO:0004045">
    <property type="term" value="F:peptidyl-tRNA hydrolase activity"/>
    <property type="evidence" value="ECO:0007669"/>
    <property type="project" value="UniProtKB-UniRule"/>
</dbReference>
<dbReference type="GO" id="GO:0006515">
    <property type="term" value="P:protein quality control for misfolded or incompletely synthesized proteins"/>
    <property type="evidence" value="ECO:0007669"/>
    <property type="project" value="UniProtKB-UniRule"/>
</dbReference>
<dbReference type="CDD" id="cd00462">
    <property type="entry name" value="PTH"/>
    <property type="match status" value="1"/>
</dbReference>
<evidence type="ECO:0000256" key="6">
    <source>
        <dbReference type="ARBA" id="ARBA00050038"/>
    </source>
</evidence>
<comment type="function">
    <text evidence="7">Catalyzes the release of premature peptidyl moieties from peptidyl-tRNA molecules trapped in stalled 50S ribosomal subunits, and thus maintains levels of free tRNAs and 50S ribosomes.</text>
</comment>
<evidence type="ECO:0000256" key="9">
    <source>
        <dbReference type="RuleBase" id="RU004320"/>
    </source>
</evidence>
<evidence type="ECO:0000256" key="4">
    <source>
        <dbReference type="ARBA" id="ARBA00022884"/>
    </source>
</evidence>
<proteinExistence type="inferred from homology"/>
<dbReference type="SUPFAM" id="SSF53178">
    <property type="entry name" value="Peptidyl-tRNA hydrolase-like"/>
    <property type="match status" value="1"/>
</dbReference>
<name>W7YGF9_9BACT</name>
<dbReference type="Gene3D" id="3.40.50.1470">
    <property type="entry name" value="Peptidyl-tRNA hydrolase"/>
    <property type="match status" value="1"/>
</dbReference>
<dbReference type="Pfam" id="PF01195">
    <property type="entry name" value="Pept_tRNA_hydro"/>
    <property type="match status" value="1"/>
</dbReference>
<dbReference type="InterPro" id="IPR001328">
    <property type="entry name" value="Pept_tRNA_hydro"/>
</dbReference>
<dbReference type="GO" id="GO:0072344">
    <property type="term" value="P:rescue of stalled ribosome"/>
    <property type="evidence" value="ECO:0007669"/>
    <property type="project" value="UniProtKB-UniRule"/>
</dbReference>